<dbReference type="SUPFAM" id="SSF52540">
    <property type="entry name" value="P-loop containing nucleoside triphosphate hydrolases"/>
    <property type="match status" value="1"/>
</dbReference>
<feature type="transmembrane region" description="Helical" evidence="2">
    <location>
        <begin position="368"/>
        <end position="388"/>
    </location>
</feature>
<name>A0A1E5VCZ3_9POAL</name>
<evidence type="ECO:0000256" key="1">
    <source>
        <dbReference type="SAM" id="MobiDB-lite"/>
    </source>
</evidence>
<organism evidence="3 4">
    <name type="scientific">Dichanthelium oligosanthes</name>
    <dbReference type="NCBI Taxonomy" id="888268"/>
    <lineage>
        <taxon>Eukaryota</taxon>
        <taxon>Viridiplantae</taxon>
        <taxon>Streptophyta</taxon>
        <taxon>Embryophyta</taxon>
        <taxon>Tracheophyta</taxon>
        <taxon>Spermatophyta</taxon>
        <taxon>Magnoliopsida</taxon>
        <taxon>Liliopsida</taxon>
        <taxon>Poales</taxon>
        <taxon>Poaceae</taxon>
        <taxon>PACMAD clade</taxon>
        <taxon>Panicoideae</taxon>
        <taxon>Panicodae</taxon>
        <taxon>Paniceae</taxon>
        <taxon>Dichantheliinae</taxon>
        <taxon>Dichanthelium</taxon>
    </lineage>
</organism>
<evidence type="ECO:0000313" key="4">
    <source>
        <dbReference type="Proteomes" id="UP000095767"/>
    </source>
</evidence>
<dbReference type="FunFam" id="3.40.50.300:FF:000978">
    <property type="entry name" value="YLP motif-containing protein 1 isoform X3"/>
    <property type="match status" value="1"/>
</dbReference>
<evidence type="ECO:0000256" key="2">
    <source>
        <dbReference type="SAM" id="Phobius"/>
    </source>
</evidence>
<dbReference type="Gene3D" id="3.40.50.300">
    <property type="entry name" value="P-loop containing nucleotide triphosphate hydrolases"/>
    <property type="match status" value="1"/>
</dbReference>
<dbReference type="Proteomes" id="UP000095767">
    <property type="component" value="Unassembled WGS sequence"/>
</dbReference>
<feature type="region of interest" description="Disordered" evidence="1">
    <location>
        <begin position="237"/>
        <end position="257"/>
    </location>
</feature>
<feature type="region of interest" description="Disordered" evidence="1">
    <location>
        <begin position="63"/>
        <end position="86"/>
    </location>
</feature>
<keyword evidence="2" id="KW-0472">Membrane</keyword>
<gene>
    <name evidence="3" type="ORF">BAE44_0015973</name>
</gene>
<dbReference type="GO" id="GO:0005634">
    <property type="term" value="C:nucleus"/>
    <property type="evidence" value="ECO:0007669"/>
    <property type="project" value="InterPro"/>
</dbReference>
<dbReference type="InterPro" id="IPR026314">
    <property type="entry name" value="YLP_motif_con_p1"/>
</dbReference>
<keyword evidence="2" id="KW-1133">Transmembrane helix</keyword>
<feature type="region of interest" description="Disordered" evidence="1">
    <location>
        <begin position="615"/>
        <end position="649"/>
    </location>
</feature>
<dbReference type="InterPro" id="IPR027417">
    <property type="entry name" value="P-loop_NTPase"/>
</dbReference>
<proteinExistence type="predicted"/>
<evidence type="ECO:0000313" key="3">
    <source>
        <dbReference type="EMBL" id="OEL23009.1"/>
    </source>
</evidence>
<keyword evidence="2" id="KW-0812">Transmembrane</keyword>
<dbReference type="PANTHER" id="PTHR13413:SF0">
    <property type="entry name" value="YLP MOTIF-CONTAINING PROTEIN 1"/>
    <property type="match status" value="1"/>
</dbReference>
<accession>A0A1E5VCZ3</accession>
<feature type="compositionally biased region" description="Polar residues" evidence="1">
    <location>
        <begin position="619"/>
        <end position="631"/>
    </location>
</feature>
<feature type="compositionally biased region" description="Pro residues" evidence="1">
    <location>
        <begin position="63"/>
        <end position="72"/>
    </location>
</feature>
<reference evidence="3 4" key="1">
    <citation type="submission" date="2016-09" db="EMBL/GenBank/DDBJ databases">
        <title>The draft genome of Dichanthelium oligosanthes: A C3 panicoid grass species.</title>
        <authorList>
            <person name="Studer A.J."/>
            <person name="Schnable J.C."/>
            <person name="Brutnell T.P."/>
        </authorList>
    </citation>
    <scope>NUCLEOTIDE SEQUENCE [LARGE SCALE GENOMIC DNA]</scope>
    <source>
        <strain evidence="4">cv. Kellogg 1175</strain>
        <tissue evidence="3">Leaf</tissue>
    </source>
</reference>
<sequence>MDHPWRFPAGAGADLCPVCTARHFPFCPPPPLPPHPFPYDLHPPPPPPLPPHPFPYDLHPPPPMWGSPAPGPHDPHPYEFPGREGPHKRMRLGEAPPFDPYDFAPPPPPGRASVEGDRLLGLIRDHGRNPLPGSAWRGEPCPPDGGFGYGGGRGYPSPYPQGSDFVNFDHAGRLPPPVPMHDRNNGFSQGFAPGEGSHEKYLNSADHHYHQFHPEAFPGAPPLPSYAEAANSNGSRAWLPEAGAVPPPPEPPFPSHPDYRAAPPRPTANSSLFPVLSGSPATASAHTLPQAHLMPNAHCYDGHINDEGSGLIYRPLSEQHLIDGRSNNAQHYVENSKVTIINACDLFKQPCRASRPDHIVIILRGLPGLLKIFFIFSMFLIINLLYALKLFSKSAVRSFFTIVVNYNSYNFLKHVGSGKSYLAKALRDLEVENGANAPRIHSMDDYFMIEVEKKLEDNEGSKSSSASKGRRQLTKKVIEYCYEPDMEEAYRSSMLKAFKKTLDEGNFTFVIVDDRNLRVADFAQFWATAKHSGYEVYLLEAPYKDPTGCAARNVHGFTLDEIKKMAANWEEAPPLYLQLDIHVYFFPLFIFSLFHDDNLRGQSIQEVDMDTEDIDDANETTSTPAENSQKAIQEAPHNESYEGFSKPGENWNAVEDDLDAFKELGQSKWSKDFEDDTEKSENVEENTHALSGLAQTNSTRQKRVSWGDRLEKGGFSIAATKRKLSSSLVIGPGSGYNLVSNPLAEDNSTGMKGKTNNETKKRFSEQLRDEGQSFRAVFDKRKQRIGVFENGDDE</sequence>
<dbReference type="PANTHER" id="PTHR13413">
    <property type="entry name" value="YLP MOTIF CONTAINING PROTEIN NUCLEAR PROTEIN ZAP"/>
    <property type="match status" value="1"/>
</dbReference>
<keyword evidence="4" id="KW-1185">Reference proteome</keyword>
<feature type="compositionally biased region" description="Pro residues" evidence="1">
    <location>
        <begin position="245"/>
        <end position="255"/>
    </location>
</feature>
<comment type="caution">
    <text evidence="3">The sequence shown here is derived from an EMBL/GenBank/DDBJ whole genome shotgun (WGS) entry which is preliminary data.</text>
</comment>
<protein>
    <submittedName>
        <fullName evidence="3">YLP motif-containing protein 1</fullName>
    </submittedName>
</protein>
<dbReference type="AlphaFoldDB" id="A0A1E5VCZ3"/>
<dbReference type="STRING" id="888268.A0A1E5VCZ3"/>
<dbReference type="GO" id="GO:0032204">
    <property type="term" value="P:regulation of telomere maintenance"/>
    <property type="evidence" value="ECO:0007669"/>
    <property type="project" value="TreeGrafter"/>
</dbReference>
<feature type="compositionally biased region" description="Basic and acidic residues" evidence="1">
    <location>
        <begin position="73"/>
        <end position="86"/>
    </location>
</feature>
<dbReference type="EMBL" id="LWDX02043801">
    <property type="protein sequence ID" value="OEL23009.1"/>
    <property type="molecule type" value="Genomic_DNA"/>
</dbReference>
<dbReference type="OrthoDB" id="513595at2759"/>